<sequence length="28" mass="2959">MGSLATGVTQVLGLVVRPPERAHKAKIE</sequence>
<protein>
    <submittedName>
        <fullName evidence="1">Uncharacterized protein</fullName>
    </submittedName>
</protein>
<proteinExistence type="predicted"/>
<gene>
    <name evidence="1" type="ORF">METZ01_LOCUS364106</name>
</gene>
<dbReference type="AlphaFoldDB" id="A0A382SNW9"/>
<organism evidence="1">
    <name type="scientific">marine metagenome</name>
    <dbReference type="NCBI Taxonomy" id="408172"/>
    <lineage>
        <taxon>unclassified sequences</taxon>
        <taxon>metagenomes</taxon>
        <taxon>ecological metagenomes</taxon>
    </lineage>
</organism>
<reference evidence="1" key="1">
    <citation type="submission" date="2018-05" db="EMBL/GenBank/DDBJ databases">
        <authorList>
            <person name="Lanie J.A."/>
            <person name="Ng W.-L."/>
            <person name="Kazmierczak K.M."/>
            <person name="Andrzejewski T.M."/>
            <person name="Davidsen T.M."/>
            <person name="Wayne K.J."/>
            <person name="Tettelin H."/>
            <person name="Glass J.I."/>
            <person name="Rusch D."/>
            <person name="Podicherti R."/>
            <person name="Tsui H.-C.T."/>
            <person name="Winkler M.E."/>
        </authorList>
    </citation>
    <scope>NUCLEOTIDE SEQUENCE</scope>
</reference>
<feature type="non-terminal residue" evidence="1">
    <location>
        <position position="28"/>
    </location>
</feature>
<evidence type="ECO:0000313" key="1">
    <source>
        <dbReference type="EMBL" id="SVD11252.1"/>
    </source>
</evidence>
<name>A0A382SNW9_9ZZZZ</name>
<dbReference type="EMBL" id="UINC01130281">
    <property type="protein sequence ID" value="SVD11252.1"/>
    <property type="molecule type" value="Genomic_DNA"/>
</dbReference>
<accession>A0A382SNW9</accession>